<dbReference type="GeneID" id="106474336"/>
<organism evidence="2 3">
    <name type="scientific">Limulus polyphemus</name>
    <name type="common">Atlantic horseshoe crab</name>
    <dbReference type="NCBI Taxonomy" id="6850"/>
    <lineage>
        <taxon>Eukaryota</taxon>
        <taxon>Metazoa</taxon>
        <taxon>Ecdysozoa</taxon>
        <taxon>Arthropoda</taxon>
        <taxon>Chelicerata</taxon>
        <taxon>Merostomata</taxon>
        <taxon>Xiphosura</taxon>
        <taxon>Limulidae</taxon>
        <taxon>Limulus</taxon>
    </lineage>
</organism>
<evidence type="ECO:0000313" key="3">
    <source>
        <dbReference type="RefSeq" id="XP_022258351.1"/>
    </source>
</evidence>
<keyword evidence="2" id="KW-1185">Reference proteome</keyword>
<proteinExistence type="predicted"/>
<evidence type="ECO:0000256" key="1">
    <source>
        <dbReference type="SAM" id="MobiDB-lite"/>
    </source>
</evidence>
<feature type="compositionally biased region" description="Basic residues" evidence="1">
    <location>
        <begin position="133"/>
        <end position="145"/>
    </location>
</feature>
<dbReference type="RefSeq" id="XP_022258351.1">
    <property type="nucleotide sequence ID" value="XM_022402643.1"/>
</dbReference>
<reference evidence="3" key="1">
    <citation type="submission" date="2025-08" db="UniProtKB">
        <authorList>
            <consortium name="RefSeq"/>
        </authorList>
    </citation>
    <scope>IDENTIFICATION</scope>
    <source>
        <tissue evidence="3">Muscle</tissue>
    </source>
</reference>
<dbReference type="Proteomes" id="UP000694941">
    <property type="component" value="Unplaced"/>
</dbReference>
<dbReference type="PANTHER" id="PTHR15410">
    <property type="entry name" value="HIRA-INTERACTING PROTEIN 3"/>
    <property type="match status" value="1"/>
</dbReference>
<dbReference type="InterPro" id="IPR037647">
    <property type="entry name" value="HIRIP3"/>
</dbReference>
<feature type="compositionally biased region" description="Basic residues" evidence="1">
    <location>
        <begin position="165"/>
        <end position="175"/>
    </location>
</feature>
<accession>A0ABM1TR45</accession>
<feature type="compositionally biased region" description="Acidic residues" evidence="1">
    <location>
        <begin position="465"/>
        <end position="474"/>
    </location>
</feature>
<feature type="compositionally biased region" description="Basic and acidic residues" evidence="1">
    <location>
        <begin position="147"/>
        <end position="160"/>
    </location>
</feature>
<dbReference type="PANTHER" id="PTHR15410:SF2">
    <property type="entry name" value="HIRA-INTERACTING PROTEIN 3"/>
    <property type="match status" value="1"/>
</dbReference>
<feature type="compositionally biased region" description="Basic and acidic residues" evidence="1">
    <location>
        <begin position="397"/>
        <end position="412"/>
    </location>
</feature>
<feature type="compositionally biased region" description="Basic and acidic residues" evidence="1">
    <location>
        <begin position="502"/>
        <end position="517"/>
    </location>
</feature>
<feature type="region of interest" description="Disordered" evidence="1">
    <location>
        <begin position="133"/>
        <end position="518"/>
    </location>
</feature>
<gene>
    <name evidence="3" type="primary">LOC106474336</name>
</gene>
<name>A0ABM1TR45_LIMPO</name>
<sequence length="637" mass="72599">MSDGIVTMLDFVRKAISETEDLGSLTIRDLRTGFMNELKLQSLSSEEKETFRTIVDIALEENNQIKSSKKENAGCSDKPRMMTNTRKKTLTDSSETFMESCGNGKNGALEKQTQEKIESINNGKMGYFIGQKIGKKGTSHKKSQFKSKSEKSDTETEKCHSPNIHARKSRPKKRMHESVSENDQDNSPVTSSKKSQHTKRSQESESEDEQDNFPIISSKKSWSKKRLQDSESENEQDNFPVTSSKKSQHTKRSQESESENEQANFPIISSKKSQLTKRSQESESENEQDNFPIISSKKSRSKKRLQDSESENEQNNSPVIFSKKLQLTKRSQDSESECEQDNFPIISSKKSQSKKRLQESESENEQDNFPIISSKKSQSTKRKHESESEQCSSQKTLSEKTFESNSDEEKNISFENNIAKNIDNRTSSDEDEKPLSLLGKTAGSSSSKNKLQLKHGSQSSSDKSSEDDLDQSENEDSRRGKKRKRQESGKSSIKPVHKKAKISPESKRKTDDDDPRIKRLKRYISTAGLRIKYGTVFEGCKTRKKKVEKLLQILKDEGLKGKPTLKSCKALKKKREKKQELKELDVSNIIDTNGERPRRGVKSLYLEKQPSRITEEMAQVKKTFSRLKEIIESEESD</sequence>
<protein>
    <submittedName>
        <fullName evidence="3">HIRA-interacting protein 3-like isoform X1</fullName>
    </submittedName>
</protein>
<evidence type="ECO:0000313" key="2">
    <source>
        <dbReference type="Proteomes" id="UP000694941"/>
    </source>
</evidence>